<dbReference type="Pfam" id="PF01440">
    <property type="entry name" value="Gemini_AL2"/>
    <property type="match status" value="1"/>
</dbReference>
<evidence type="ECO:0000256" key="4">
    <source>
        <dbReference type="ARBA" id="ARBA00022581"/>
    </source>
</evidence>
<name>A0A5B8ND48_9GEMI</name>
<keyword evidence="8" id="KW-0862">Zinc</keyword>
<dbReference type="GO" id="GO:0005198">
    <property type="term" value="F:structural molecule activity"/>
    <property type="evidence" value="ECO:0007669"/>
    <property type="project" value="InterPro"/>
</dbReference>
<evidence type="ECO:0000256" key="3">
    <source>
        <dbReference type="ARBA" id="ARBA00022463"/>
    </source>
</evidence>
<keyword evidence="10" id="KW-0899">Viral immunoevasion</keyword>
<dbReference type="GO" id="GO:0008270">
    <property type="term" value="F:zinc ion binding"/>
    <property type="evidence" value="ECO:0007669"/>
    <property type="project" value="UniProtKB-KW"/>
</dbReference>
<reference evidence="12" key="1">
    <citation type="submission" date="2019-03" db="EMBL/GenBank/DDBJ databases">
        <title>Molecular characterization of common bean curly stunt virus: a novel intergeneric recombinant geminivirus in China.</title>
        <authorList>
            <person name="Zhang R."/>
            <person name="Wu X."/>
            <person name="Cheng X."/>
        </authorList>
    </citation>
    <scope>NUCLEOTIDE SEQUENCE</scope>
    <source>
        <strain evidence="12">Harbin-01</strain>
    </source>
</reference>
<evidence type="ECO:0000256" key="10">
    <source>
        <dbReference type="ARBA" id="ARBA00023280"/>
    </source>
</evidence>
<keyword evidence="5" id="KW-1090">Inhibition of host innate immune response by virus</keyword>
<dbReference type="GO" id="GO:0052170">
    <property type="term" value="P:symbiont-mediated suppression of host innate immune response"/>
    <property type="evidence" value="ECO:0007669"/>
    <property type="project" value="UniProtKB-KW"/>
</dbReference>
<dbReference type="InterPro" id="IPR000942">
    <property type="entry name" value="Gemini_AL2"/>
</dbReference>
<evidence type="ECO:0000256" key="7">
    <source>
        <dbReference type="ARBA" id="ARBA00022771"/>
    </source>
</evidence>
<organism evidence="12">
    <name type="scientific">Common bean curly stunt virus</name>
    <dbReference type="NCBI Taxonomy" id="2600315"/>
    <lineage>
        <taxon>Viruses</taxon>
        <taxon>Monodnaviria</taxon>
        <taxon>Shotokuvirae</taxon>
        <taxon>Cressdnaviricota</taxon>
        <taxon>Repensiviricetes</taxon>
        <taxon>Geplafuvirales</taxon>
        <taxon>Geminiviridae</taxon>
    </lineage>
</organism>
<comment type="similarity">
    <text evidence="2">Belongs to the geminiviridae transcriptional activator protein family.</text>
</comment>
<evidence type="ECO:0000256" key="11">
    <source>
        <dbReference type="SAM" id="MobiDB-lite"/>
    </source>
</evidence>
<dbReference type="GO" id="GO:0030430">
    <property type="term" value="C:host cell cytoplasm"/>
    <property type="evidence" value="ECO:0007669"/>
    <property type="project" value="UniProtKB-SubCell"/>
</dbReference>
<evidence type="ECO:0000256" key="1">
    <source>
        <dbReference type="ARBA" id="ARBA00004192"/>
    </source>
</evidence>
<evidence type="ECO:0000313" key="12">
    <source>
        <dbReference type="EMBL" id="QDZ36644.1"/>
    </source>
</evidence>
<keyword evidence="3" id="KW-0941">Suppressor of RNA silencing</keyword>
<dbReference type="EMBL" id="MK673513">
    <property type="protein sequence ID" value="QDZ36644.1"/>
    <property type="molecule type" value="Genomic_DNA"/>
</dbReference>
<comment type="subcellular location">
    <subcellularLocation>
        <location evidence="1">Host cytoplasm</location>
    </subcellularLocation>
</comment>
<keyword evidence="9" id="KW-1035">Host cytoplasm</keyword>
<dbReference type="GO" id="GO:0019028">
    <property type="term" value="C:viral capsid"/>
    <property type="evidence" value="ECO:0007669"/>
    <property type="project" value="InterPro"/>
</dbReference>
<evidence type="ECO:0000256" key="6">
    <source>
        <dbReference type="ARBA" id="ARBA00022723"/>
    </source>
</evidence>
<evidence type="ECO:0000256" key="5">
    <source>
        <dbReference type="ARBA" id="ARBA00022632"/>
    </source>
</evidence>
<proteinExistence type="inferred from homology"/>
<evidence type="ECO:0000256" key="8">
    <source>
        <dbReference type="ARBA" id="ARBA00022833"/>
    </source>
</evidence>
<evidence type="ECO:0000256" key="9">
    <source>
        <dbReference type="ARBA" id="ARBA00023200"/>
    </source>
</evidence>
<keyword evidence="6" id="KW-0479">Metal-binding</keyword>
<feature type="region of interest" description="Disordered" evidence="11">
    <location>
        <begin position="81"/>
        <end position="101"/>
    </location>
</feature>
<keyword evidence="7" id="KW-0863">Zinc-finger</keyword>
<sequence length="139" mass="15779">MKPLGPGHYTIQKSPLSKNLSLITKAKRPKTITLPCKCKISISPDCCHGFSHRNTYHAYSSDDFRQRSTCTQSDLHQTDRFLQVPSSVPDKDSTTIQPQLKEGSQPTQVLAQSNDHWDTFDADWREIYQSVMESPITLL</sequence>
<gene>
    <name evidence="12" type="primary">C2</name>
</gene>
<accession>A0A5B8ND48</accession>
<protein>
    <submittedName>
        <fullName evidence="12">C2</fullName>
    </submittedName>
</protein>
<evidence type="ECO:0000256" key="2">
    <source>
        <dbReference type="ARBA" id="ARBA00007672"/>
    </source>
</evidence>
<keyword evidence="4" id="KW-0945">Host-virus interaction</keyword>